<evidence type="ECO:0000256" key="9">
    <source>
        <dbReference type="ARBA" id="ARBA00023125"/>
    </source>
</evidence>
<keyword evidence="17" id="KW-1185">Reference proteome</keyword>
<evidence type="ECO:0000256" key="1">
    <source>
        <dbReference type="ARBA" id="ARBA00009518"/>
    </source>
</evidence>
<keyword evidence="7 13" id="KW-0378">Hydrolase</keyword>
<dbReference type="HAMAP" id="MF_00034">
    <property type="entry name" value="RuvC"/>
    <property type="match status" value="1"/>
</dbReference>
<evidence type="ECO:0000256" key="8">
    <source>
        <dbReference type="ARBA" id="ARBA00022842"/>
    </source>
</evidence>
<keyword evidence="9 13" id="KW-0238">DNA-binding</keyword>
<comment type="catalytic activity">
    <reaction evidence="12 13">
        <text>Endonucleolytic cleavage at a junction such as a reciprocal single-stranded crossover between two homologous DNA duplexes (Holliday junction).</text>
        <dbReference type="EC" id="3.1.21.10"/>
    </reaction>
</comment>
<evidence type="ECO:0000256" key="11">
    <source>
        <dbReference type="ARBA" id="ARBA00023204"/>
    </source>
</evidence>
<dbReference type="GO" id="GO:0006310">
    <property type="term" value="P:DNA recombination"/>
    <property type="evidence" value="ECO:0007669"/>
    <property type="project" value="UniProtKB-UniRule"/>
</dbReference>
<dbReference type="AlphaFoldDB" id="A0A286D4N4"/>
<keyword evidence="5 13" id="KW-0255">Endonuclease</keyword>
<feature type="binding site" evidence="13">
    <location>
        <position position="90"/>
    </location>
    <ligand>
        <name>Mg(2+)</name>
        <dbReference type="ChEBI" id="CHEBI:18420"/>
        <label>2</label>
    </ligand>
</feature>
<dbReference type="EC" id="3.1.21.10" evidence="13 14"/>
<feature type="active site" evidence="13">
    <location>
        <position position="90"/>
    </location>
</feature>
<evidence type="ECO:0000256" key="5">
    <source>
        <dbReference type="ARBA" id="ARBA00022759"/>
    </source>
</evidence>
<accession>A0A286D4N4</accession>
<dbReference type="CDD" id="cd16962">
    <property type="entry name" value="RuvC"/>
    <property type="match status" value="1"/>
</dbReference>
<evidence type="ECO:0000256" key="2">
    <source>
        <dbReference type="ARBA" id="ARBA00022490"/>
    </source>
</evidence>
<dbReference type="Gene3D" id="3.30.420.10">
    <property type="entry name" value="Ribonuclease H-like superfamily/Ribonuclease H"/>
    <property type="match status" value="1"/>
</dbReference>
<gene>
    <name evidence="13" type="primary">ruvC</name>
    <name evidence="16" type="ORF">SAMN06296416_102478</name>
</gene>
<dbReference type="PANTHER" id="PTHR30194:SF3">
    <property type="entry name" value="CROSSOVER JUNCTION ENDODEOXYRIBONUCLEASE RUVC"/>
    <property type="match status" value="1"/>
</dbReference>
<keyword evidence="3 13" id="KW-0540">Nuclease</keyword>
<dbReference type="PROSITE" id="PS01321">
    <property type="entry name" value="RUVC"/>
    <property type="match status" value="1"/>
</dbReference>
<comment type="cofactor">
    <cofactor evidence="13">
        <name>Mg(2+)</name>
        <dbReference type="ChEBI" id="CHEBI:18420"/>
    </cofactor>
    <text evidence="13">Binds 2 Mg(2+) ion per subunit.</text>
</comment>
<comment type="function">
    <text evidence="13">The RuvA-RuvB-RuvC complex processes Holliday junction (HJ) DNA during genetic recombination and DNA repair. Endonuclease that resolves HJ intermediates. Cleaves cruciform DNA by making single-stranded nicks across the HJ at symmetrical positions within the homologous arms, yielding a 5'-phosphate and a 3'-hydroxyl group; requires a central core of homology in the junction. The consensus cleavage sequence is 5'-(A/T)TT(C/G)-3'. Cleavage occurs on the 3'-side of the TT dinucleotide at the point of strand exchange. HJ branch migration catalyzed by RuvA-RuvB allows RuvC to scan DNA until it finds its consensus sequence, where it cleaves and resolves the cruciform DNA.</text>
</comment>
<evidence type="ECO:0000256" key="14">
    <source>
        <dbReference type="NCBIfam" id="TIGR00228"/>
    </source>
</evidence>
<keyword evidence="4 13" id="KW-0479">Metal-binding</keyword>
<keyword evidence="8 13" id="KW-0460">Magnesium</keyword>
<evidence type="ECO:0000256" key="12">
    <source>
        <dbReference type="ARBA" id="ARBA00029354"/>
    </source>
</evidence>
<comment type="subunit">
    <text evidence="13">Homodimer which binds Holliday junction (HJ) DNA. The HJ becomes 2-fold symmetrical on binding to RuvC with unstacked arms; it has a different conformation from HJ DNA in complex with RuvA. In the full resolvosome a probable DNA-RuvA(4)-RuvB(12)-RuvC(2) complex forms which resolves the HJ.</text>
</comment>
<reference evidence="16 17" key="1">
    <citation type="submission" date="2017-09" db="EMBL/GenBank/DDBJ databases">
        <authorList>
            <person name="Ehlers B."/>
            <person name="Leendertz F.H."/>
        </authorList>
    </citation>
    <scope>NUCLEOTIDE SEQUENCE [LARGE SCALE GENOMIC DNA]</scope>
    <source>
        <strain evidence="16 17">CGMCC 1.10978</strain>
    </source>
</reference>
<name>A0A286D4N4_9GAMM</name>
<keyword evidence="6 13" id="KW-0227">DNA damage</keyword>
<evidence type="ECO:0000256" key="13">
    <source>
        <dbReference type="HAMAP-Rule" id="MF_00034"/>
    </source>
</evidence>
<dbReference type="InterPro" id="IPR020563">
    <property type="entry name" value="X-over_junc_endoDNase_Mg_BS"/>
</dbReference>
<dbReference type="GO" id="GO:0005737">
    <property type="term" value="C:cytoplasm"/>
    <property type="evidence" value="ECO:0007669"/>
    <property type="project" value="UniProtKB-SubCell"/>
</dbReference>
<feature type="binding site" evidence="13">
    <location>
        <position position="29"/>
    </location>
    <ligand>
        <name>Mg(2+)</name>
        <dbReference type="ChEBI" id="CHEBI:18420"/>
        <label>1</label>
    </ligand>
</feature>
<dbReference type="Proteomes" id="UP000219374">
    <property type="component" value="Unassembled WGS sequence"/>
</dbReference>
<evidence type="ECO:0000256" key="4">
    <source>
        <dbReference type="ARBA" id="ARBA00022723"/>
    </source>
</evidence>
<dbReference type="FunFam" id="3.30.420.10:FF:000002">
    <property type="entry name" value="Crossover junction endodeoxyribonuclease RuvC"/>
    <property type="match status" value="1"/>
</dbReference>
<evidence type="ECO:0000313" key="16">
    <source>
        <dbReference type="EMBL" id="SOD53574.1"/>
    </source>
</evidence>
<dbReference type="EMBL" id="OCND01000002">
    <property type="protein sequence ID" value="SOD53574.1"/>
    <property type="molecule type" value="Genomic_DNA"/>
</dbReference>
<feature type="region of interest" description="Disordered" evidence="15">
    <location>
        <begin position="1"/>
        <end position="21"/>
    </location>
</feature>
<protein>
    <recommendedName>
        <fullName evidence="13 14">Crossover junction endodeoxyribonuclease RuvC</fullName>
        <ecNumber evidence="13 14">3.1.21.10</ecNumber>
    </recommendedName>
    <alternativeName>
        <fullName evidence="13">Holliday junction nuclease RuvC</fullName>
    </alternativeName>
    <alternativeName>
        <fullName evidence="13">Holliday junction resolvase RuvC</fullName>
    </alternativeName>
</protein>
<evidence type="ECO:0000256" key="3">
    <source>
        <dbReference type="ARBA" id="ARBA00022722"/>
    </source>
</evidence>
<dbReference type="GO" id="GO:0006281">
    <property type="term" value="P:DNA repair"/>
    <property type="evidence" value="ECO:0007669"/>
    <property type="project" value="UniProtKB-UniRule"/>
</dbReference>
<feature type="active site" evidence="13">
    <location>
        <position position="29"/>
    </location>
</feature>
<dbReference type="GO" id="GO:0000287">
    <property type="term" value="F:magnesium ion binding"/>
    <property type="evidence" value="ECO:0007669"/>
    <property type="project" value="UniProtKB-UniRule"/>
</dbReference>
<feature type="binding site" evidence="13">
    <location>
        <position position="162"/>
    </location>
    <ligand>
        <name>Mg(2+)</name>
        <dbReference type="ChEBI" id="CHEBI:18420"/>
        <label>1</label>
    </ligand>
</feature>
<dbReference type="NCBIfam" id="TIGR00228">
    <property type="entry name" value="ruvC"/>
    <property type="match status" value="1"/>
</dbReference>
<dbReference type="GO" id="GO:0008821">
    <property type="term" value="F:crossover junction DNA endonuclease activity"/>
    <property type="evidence" value="ECO:0007669"/>
    <property type="project" value="UniProtKB-UniRule"/>
</dbReference>
<dbReference type="PANTHER" id="PTHR30194">
    <property type="entry name" value="CROSSOVER JUNCTION ENDODEOXYRIBONUCLEASE RUVC"/>
    <property type="match status" value="1"/>
</dbReference>
<evidence type="ECO:0000256" key="15">
    <source>
        <dbReference type="SAM" id="MobiDB-lite"/>
    </source>
</evidence>
<keyword evidence="2 13" id="KW-0963">Cytoplasm</keyword>
<comment type="subcellular location">
    <subcellularLocation>
        <location evidence="13">Cytoplasm</location>
    </subcellularLocation>
</comment>
<organism evidence="16 17">
    <name type="scientific">Pseudoxanthomonas wuyuanensis</name>
    <dbReference type="NCBI Taxonomy" id="1073196"/>
    <lineage>
        <taxon>Bacteria</taxon>
        <taxon>Pseudomonadati</taxon>
        <taxon>Pseudomonadota</taxon>
        <taxon>Gammaproteobacteria</taxon>
        <taxon>Lysobacterales</taxon>
        <taxon>Lysobacteraceae</taxon>
        <taxon>Pseudoxanthomonas</taxon>
    </lineage>
</organism>
<dbReference type="InterPro" id="IPR012337">
    <property type="entry name" value="RNaseH-like_sf"/>
</dbReference>
<proteinExistence type="inferred from homology"/>
<sequence length="194" mass="20620">MASSYQHPTSAGPRPPVPGPGSIRILGIDPGSQRTGVGIIDVDAAGRTTHAFHTALVLLGADDFPQRLKILLNGLAEIIRTWQPQEVAIEKVFMARNPDSALKLGQARGAAICAVVMRDLPVHEYAAKEVKLAVVGRGGAEKQQIQHMVGIMLGLQGKLQADAADALAIALTHAHVRATANRLGVNVRQAWSRK</sequence>
<dbReference type="GO" id="GO:0048476">
    <property type="term" value="C:Holliday junction resolvase complex"/>
    <property type="evidence" value="ECO:0007669"/>
    <property type="project" value="UniProtKB-UniRule"/>
</dbReference>
<evidence type="ECO:0000256" key="7">
    <source>
        <dbReference type="ARBA" id="ARBA00022801"/>
    </source>
</evidence>
<dbReference type="InterPro" id="IPR002176">
    <property type="entry name" value="X-over_junc_endoDNase_RuvC"/>
</dbReference>
<evidence type="ECO:0000313" key="17">
    <source>
        <dbReference type="Proteomes" id="UP000219374"/>
    </source>
</evidence>
<dbReference type="InterPro" id="IPR036397">
    <property type="entry name" value="RNaseH_sf"/>
</dbReference>
<dbReference type="Pfam" id="PF02075">
    <property type="entry name" value="RuvC"/>
    <property type="match status" value="1"/>
</dbReference>
<dbReference type="PRINTS" id="PR00696">
    <property type="entry name" value="RSOLVASERUVC"/>
</dbReference>
<evidence type="ECO:0000256" key="10">
    <source>
        <dbReference type="ARBA" id="ARBA00023172"/>
    </source>
</evidence>
<comment type="similarity">
    <text evidence="1 13">Belongs to the RuvC family.</text>
</comment>
<dbReference type="GO" id="GO:0003677">
    <property type="term" value="F:DNA binding"/>
    <property type="evidence" value="ECO:0007669"/>
    <property type="project" value="UniProtKB-KW"/>
</dbReference>
<keyword evidence="10 13" id="KW-0233">DNA recombination</keyword>
<feature type="active site" evidence="13">
    <location>
        <position position="162"/>
    </location>
</feature>
<dbReference type="SUPFAM" id="SSF53098">
    <property type="entry name" value="Ribonuclease H-like"/>
    <property type="match status" value="1"/>
</dbReference>
<keyword evidence="11 13" id="KW-0234">DNA repair</keyword>
<evidence type="ECO:0000256" key="6">
    <source>
        <dbReference type="ARBA" id="ARBA00022763"/>
    </source>
</evidence>